<evidence type="ECO:0000256" key="1">
    <source>
        <dbReference type="SAM" id="Phobius"/>
    </source>
</evidence>
<name>A0A1Y5P6Z5_9MICO</name>
<accession>A0A1Y5P6Z5</accession>
<protein>
    <recommendedName>
        <fullName evidence="3">DUF4386 domain-containing protein</fullName>
    </recommendedName>
</protein>
<keyword evidence="1" id="KW-0472">Membrane</keyword>
<feature type="transmembrane region" description="Helical" evidence="1">
    <location>
        <begin position="61"/>
        <end position="84"/>
    </location>
</feature>
<gene>
    <name evidence="2" type="ORF">MIPYR_20276</name>
</gene>
<evidence type="ECO:0000313" key="2">
    <source>
        <dbReference type="EMBL" id="SBS71881.1"/>
    </source>
</evidence>
<organism evidence="2">
    <name type="scientific">uncultured Microbacterium sp</name>
    <dbReference type="NCBI Taxonomy" id="191216"/>
    <lineage>
        <taxon>Bacteria</taxon>
        <taxon>Bacillati</taxon>
        <taxon>Actinomycetota</taxon>
        <taxon>Actinomycetes</taxon>
        <taxon>Micrococcales</taxon>
        <taxon>Microbacteriaceae</taxon>
        <taxon>Microbacterium</taxon>
        <taxon>environmental samples</taxon>
    </lineage>
</organism>
<feature type="transmembrane region" description="Helical" evidence="1">
    <location>
        <begin position="180"/>
        <end position="201"/>
    </location>
</feature>
<dbReference type="Pfam" id="PF14329">
    <property type="entry name" value="DUF4386"/>
    <property type="match status" value="1"/>
</dbReference>
<feature type="transmembrane region" description="Helical" evidence="1">
    <location>
        <begin position="12"/>
        <end position="33"/>
    </location>
</feature>
<dbReference type="AlphaFoldDB" id="A0A1Y5P6Z5"/>
<feature type="transmembrane region" description="Helical" evidence="1">
    <location>
        <begin position="90"/>
        <end position="110"/>
    </location>
</feature>
<dbReference type="InterPro" id="IPR025495">
    <property type="entry name" value="DUF4386"/>
</dbReference>
<dbReference type="EMBL" id="FLQR01000006">
    <property type="protein sequence ID" value="SBS71881.1"/>
    <property type="molecule type" value="Genomic_DNA"/>
</dbReference>
<sequence length="236" mass="24749">MNPLTDPASTVIAGTLLIAVPIAFNATFAALAVKFDYPNILRKPTADVLAKFSAGGSALVLLWWGFAMTAALLTPLVILVSVSLQGATPAVLLAAAAVGVVASVVQFLGLMRWPFLVPHLARESESRDATPARREAIDVVFQSLNRYLGVAVGEHLGFLFTGAWTALVGVAILQSSNVNGWVGVTGIAIGLALALCSLEFVGPFEPQGWKPAAAATPFVYIVWSLWLIVTGIALLL</sequence>
<evidence type="ECO:0008006" key="3">
    <source>
        <dbReference type="Google" id="ProtNLM"/>
    </source>
</evidence>
<keyword evidence="1" id="KW-0812">Transmembrane</keyword>
<keyword evidence="1" id="KW-1133">Transmembrane helix</keyword>
<feature type="transmembrane region" description="Helical" evidence="1">
    <location>
        <begin position="156"/>
        <end position="174"/>
    </location>
</feature>
<feature type="transmembrane region" description="Helical" evidence="1">
    <location>
        <begin position="213"/>
        <end position="235"/>
    </location>
</feature>
<dbReference type="RefSeq" id="WP_295574987.1">
    <property type="nucleotide sequence ID" value="NZ_FLQR01000006.1"/>
</dbReference>
<reference evidence="2" key="1">
    <citation type="submission" date="2016-03" db="EMBL/GenBank/DDBJ databases">
        <authorList>
            <person name="Ploux O."/>
        </authorList>
    </citation>
    <scope>NUCLEOTIDE SEQUENCE</scope>
    <source>
        <strain evidence="2">UC1</strain>
    </source>
</reference>
<proteinExistence type="predicted"/>